<dbReference type="Gene3D" id="3.30.40.10">
    <property type="entry name" value="Zinc/RING finger domain, C3HC4 (zinc finger)"/>
    <property type="match status" value="1"/>
</dbReference>
<proteinExistence type="inferred from homology"/>
<dbReference type="InterPro" id="IPR006574">
    <property type="entry name" value="PRY"/>
</dbReference>
<organism evidence="12 13">
    <name type="scientific">Phrynosoma platyrhinos</name>
    <name type="common">Desert horned lizard</name>
    <dbReference type="NCBI Taxonomy" id="52577"/>
    <lineage>
        <taxon>Eukaryota</taxon>
        <taxon>Metazoa</taxon>
        <taxon>Chordata</taxon>
        <taxon>Craniata</taxon>
        <taxon>Vertebrata</taxon>
        <taxon>Euteleostomi</taxon>
        <taxon>Lepidosauria</taxon>
        <taxon>Squamata</taxon>
        <taxon>Bifurcata</taxon>
        <taxon>Unidentata</taxon>
        <taxon>Episquamata</taxon>
        <taxon>Toxicofera</taxon>
        <taxon>Iguania</taxon>
        <taxon>Phrynosomatidae</taxon>
        <taxon>Phrynosomatinae</taxon>
        <taxon>Phrynosoma</taxon>
    </lineage>
</organism>
<dbReference type="SMART" id="SM00336">
    <property type="entry name" value="BBOX"/>
    <property type="match status" value="1"/>
</dbReference>
<dbReference type="Pfam" id="PF13765">
    <property type="entry name" value="PRY"/>
    <property type="match status" value="1"/>
</dbReference>
<dbReference type="EMBL" id="JAIPUX010000439">
    <property type="protein sequence ID" value="KAH0630386.1"/>
    <property type="molecule type" value="Genomic_DNA"/>
</dbReference>
<evidence type="ECO:0000313" key="12">
    <source>
        <dbReference type="EMBL" id="KAH0630386.1"/>
    </source>
</evidence>
<dbReference type="InterPro" id="IPR000315">
    <property type="entry name" value="Znf_B-box"/>
</dbReference>
<keyword evidence="5" id="KW-0862">Zinc</keyword>
<dbReference type="CDD" id="cd16594">
    <property type="entry name" value="RING-HC_TRIM7-like_C-IV"/>
    <property type="match status" value="1"/>
</dbReference>
<dbReference type="InterPro" id="IPR013083">
    <property type="entry name" value="Znf_RING/FYVE/PHD"/>
</dbReference>
<feature type="domain" description="B30.2/SPRY" evidence="11">
    <location>
        <begin position="292"/>
        <end position="472"/>
    </location>
</feature>
<dbReference type="Pfam" id="PF00622">
    <property type="entry name" value="SPRY"/>
    <property type="match status" value="1"/>
</dbReference>
<keyword evidence="8" id="KW-0175">Coiled coil</keyword>
<evidence type="ECO:0000256" key="5">
    <source>
        <dbReference type="ARBA" id="ARBA00022833"/>
    </source>
</evidence>
<comment type="similarity">
    <text evidence="1">Belongs to the ohanin/vespryn family.</text>
</comment>
<sequence>MVRKLLPDCQKETPMVVYTNETKLSVVCALYRKTRPMAALNAEKSLQDEATCPICLDYFQSPMMIIDCGHNFCQGCITQYCEGSSGDTFSCPQCRKPFLWKNLQPNRHLLNIVELAKQFRVRPAKEGEQKLCEKHQEPLKLFCEEDKTSICVVCDRSKVHKTHSVIPVEEAAQFYQNKTKDETQNLVWEFQQLRQVLEKQEQLLLVKLEELEAETEKRKAEQANELSAEISHLDIQISELEQKYQDPPAVMLQDIGSTLNRCKRVRFELPAPLDSSELMKKLQEFTKESESLQKELKKFRETLTEPKWIKEDVMLDPVTAHPRFIVSEDLKSVRWGPVREELPYDAKRFDPSRCVLGSQGFSSGKHHWTVDVDDGHFWAVGAARESVKRKGQFSIVPEEGIWAVGFLNGQYKVLTSPPTILKLSKPVRKIQICLDYEGKTLAFFDVEEKKRFVLFSSLTFKSQKIYPFFRAC</sequence>
<evidence type="ECO:0000256" key="3">
    <source>
        <dbReference type="ARBA" id="ARBA00022723"/>
    </source>
</evidence>
<name>A0ABQ7TLW6_PHRPL</name>
<feature type="coiled-coil region" evidence="8">
    <location>
        <begin position="194"/>
        <end position="243"/>
    </location>
</feature>
<evidence type="ECO:0000256" key="8">
    <source>
        <dbReference type="SAM" id="Coils"/>
    </source>
</evidence>
<evidence type="ECO:0000256" key="6">
    <source>
        <dbReference type="ARBA" id="ARBA00034460"/>
    </source>
</evidence>
<protein>
    <recommendedName>
        <fullName evidence="14">Zinc finger protein RFP-like</fullName>
    </recommendedName>
</protein>
<keyword evidence="13" id="KW-1185">Reference proteome</keyword>
<evidence type="ECO:0000256" key="4">
    <source>
        <dbReference type="ARBA" id="ARBA00022771"/>
    </source>
</evidence>
<dbReference type="SMART" id="SM00589">
    <property type="entry name" value="PRY"/>
    <property type="match status" value="1"/>
</dbReference>
<keyword evidence="3" id="KW-0479">Metal-binding</keyword>
<dbReference type="CDD" id="cd12888">
    <property type="entry name" value="SPRY_PRY_TRIM7_like"/>
    <property type="match status" value="1"/>
</dbReference>
<accession>A0ABQ7TLW6</accession>
<dbReference type="PROSITE" id="PS50089">
    <property type="entry name" value="ZF_RING_2"/>
    <property type="match status" value="1"/>
</dbReference>
<keyword evidence="4 7" id="KW-0863">Zinc-finger</keyword>
<evidence type="ECO:0000313" key="13">
    <source>
        <dbReference type="Proteomes" id="UP000826234"/>
    </source>
</evidence>
<dbReference type="InterPro" id="IPR017907">
    <property type="entry name" value="Znf_RING_CS"/>
</dbReference>
<evidence type="ECO:0000256" key="1">
    <source>
        <dbReference type="ARBA" id="ARBA00009651"/>
    </source>
</evidence>
<dbReference type="SUPFAM" id="SSF57850">
    <property type="entry name" value="RING/U-box"/>
    <property type="match status" value="1"/>
</dbReference>
<dbReference type="InterPro" id="IPR003879">
    <property type="entry name" value="Butyrophylin_SPRY"/>
</dbReference>
<dbReference type="InterPro" id="IPR050143">
    <property type="entry name" value="TRIM/RBCC"/>
</dbReference>
<evidence type="ECO:0000256" key="2">
    <source>
        <dbReference type="ARBA" id="ARBA00022699"/>
    </source>
</evidence>
<dbReference type="CDD" id="cd19762">
    <property type="entry name" value="Bbox2_TRIM7-like"/>
    <property type="match status" value="1"/>
</dbReference>
<dbReference type="SUPFAM" id="SSF57845">
    <property type="entry name" value="B-box zinc-binding domain"/>
    <property type="match status" value="1"/>
</dbReference>
<dbReference type="InterPro" id="IPR003877">
    <property type="entry name" value="SPRY_dom"/>
</dbReference>
<dbReference type="PANTHER" id="PTHR24103">
    <property type="entry name" value="E3 UBIQUITIN-PROTEIN LIGASE TRIM"/>
    <property type="match status" value="1"/>
</dbReference>
<dbReference type="PROSITE" id="PS00518">
    <property type="entry name" value="ZF_RING_1"/>
    <property type="match status" value="1"/>
</dbReference>
<dbReference type="Pfam" id="PF15227">
    <property type="entry name" value="zf-C3HC4_4"/>
    <property type="match status" value="1"/>
</dbReference>
<dbReference type="SUPFAM" id="SSF49899">
    <property type="entry name" value="Concanavalin A-like lectins/glucanases"/>
    <property type="match status" value="1"/>
</dbReference>
<dbReference type="Proteomes" id="UP000826234">
    <property type="component" value="Unassembled WGS sequence"/>
</dbReference>
<dbReference type="PRINTS" id="PR01407">
    <property type="entry name" value="BUTYPHLNCDUF"/>
</dbReference>
<feature type="domain" description="RING-type" evidence="9">
    <location>
        <begin position="52"/>
        <end position="95"/>
    </location>
</feature>
<dbReference type="InterPro" id="IPR001870">
    <property type="entry name" value="B30.2/SPRY"/>
</dbReference>
<keyword evidence="2" id="KW-0528">Neurotoxin</keyword>
<dbReference type="Gene3D" id="2.60.120.920">
    <property type="match status" value="1"/>
</dbReference>
<dbReference type="PROSITE" id="PS50188">
    <property type="entry name" value="B302_SPRY"/>
    <property type="match status" value="1"/>
</dbReference>
<keyword evidence="2" id="KW-0800">Toxin</keyword>
<feature type="coiled-coil region" evidence="8">
    <location>
        <begin position="275"/>
        <end position="302"/>
    </location>
</feature>
<feature type="domain" description="B box-type" evidence="10">
    <location>
        <begin position="127"/>
        <end position="168"/>
    </location>
</feature>
<dbReference type="InterPro" id="IPR013320">
    <property type="entry name" value="ConA-like_dom_sf"/>
</dbReference>
<evidence type="ECO:0000259" key="10">
    <source>
        <dbReference type="PROSITE" id="PS50119"/>
    </source>
</evidence>
<dbReference type="Pfam" id="PF00643">
    <property type="entry name" value="zf-B_box"/>
    <property type="match status" value="1"/>
</dbReference>
<comment type="caution">
    <text evidence="12">The sequence shown here is derived from an EMBL/GenBank/DDBJ whole genome shotgun (WGS) entry which is preliminary data.</text>
</comment>
<dbReference type="InterPro" id="IPR001841">
    <property type="entry name" value="Znf_RING"/>
</dbReference>
<gene>
    <name evidence="12" type="ORF">JD844_013366</name>
</gene>
<reference evidence="12 13" key="1">
    <citation type="journal article" date="2022" name="Gigascience">
        <title>A chromosome-level genome assembly and annotation of the desert horned lizard, Phrynosoma platyrhinos, provides insight into chromosomal rearrangements among reptiles.</title>
        <authorList>
            <person name="Koochekian N."/>
            <person name="Ascanio A."/>
            <person name="Farleigh K."/>
            <person name="Card D.C."/>
            <person name="Schield D.R."/>
            <person name="Castoe T.A."/>
            <person name="Jezkova T."/>
        </authorList>
    </citation>
    <scope>NUCLEOTIDE SEQUENCE [LARGE SCALE GENOMIC DNA]</scope>
    <source>
        <strain evidence="12">NK-2021</strain>
    </source>
</reference>
<evidence type="ECO:0000259" key="11">
    <source>
        <dbReference type="PROSITE" id="PS50188"/>
    </source>
</evidence>
<evidence type="ECO:0008006" key="14">
    <source>
        <dbReference type="Google" id="ProtNLM"/>
    </source>
</evidence>
<dbReference type="SMART" id="SM00184">
    <property type="entry name" value="RING"/>
    <property type="match status" value="1"/>
</dbReference>
<evidence type="ECO:0000256" key="7">
    <source>
        <dbReference type="PROSITE-ProRule" id="PRU00024"/>
    </source>
</evidence>
<dbReference type="PROSITE" id="PS50119">
    <property type="entry name" value="ZF_BBOX"/>
    <property type="match status" value="1"/>
</dbReference>
<dbReference type="InterPro" id="IPR043136">
    <property type="entry name" value="B30.2/SPRY_sf"/>
</dbReference>
<evidence type="ECO:0000259" key="9">
    <source>
        <dbReference type="PROSITE" id="PS50089"/>
    </source>
</evidence>
<dbReference type="SMART" id="SM00449">
    <property type="entry name" value="SPRY"/>
    <property type="match status" value="1"/>
</dbReference>
<dbReference type="Gene3D" id="3.30.160.60">
    <property type="entry name" value="Classic Zinc Finger"/>
    <property type="match status" value="1"/>
</dbReference>
<comment type="function">
    <text evidence="6">Neurotoxin that produces dose-dependent hypolocomotion and hyperalgesia in mice. May directly act on the central nervous system, as it is 6500-fold more potent when administered intracerebroventricularly than intraperitoneal.</text>
</comment>